<accession>A0ABP7PR39</accession>
<keyword evidence="1" id="KW-0732">Signal</keyword>
<comment type="caution">
    <text evidence="2">The sequence shown here is derived from an EMBL/GenBank/DDBJ whole genome shotgun (WGS) entry which is preliminary data.</text>
</comment>
<evidence type="ECO:0000313" key="3">
    <source>
        <dbReference type="Proteomes" id="UP001501556"/>
    </source>
</evidence>
<organism evidence="2 3">
    <name type="scientific">Hymenobacter antarcticus</name>
    <dbReference type="NCBI Taxonomy" id="486270"/>
    <lineage>
        <taxon>Bacteria</taxon>
        <taxon>Pseudomonadati</taxon>
        <taxon>Bacteroidota</taxon>
        <taxon>Cytophagia</taxon>
        <taxon>Cytophagales</taxon>
        <taxon>Hymenobacteraceae</taxon>
        <taxon>Hymenobacter</taxon>
    </lineage>
</organism>
<sequence length="93" mass="10081">MATRVIRAAAASTVAAAPLSELAALRTQLTALTFASPWLTVAEQLRANHHAYECQDAGRLERWCLNTQATIARRAAEYQRQCGQRGSSSSIHG</sequence>
<keyword evidence="3" id="KW-1185">Reference proteome</keyword>
<evidence type="ECO:0000256" key="1">
    <source>
        <dbReference type="SAM" id="SignalP"/>
    </source>
</evidence>
<protein>
    <submittedName>
        <fullName evidence="2">Uncharacterized protein</fullName>
    </submittedName>
</protein>
<reference evidence="3" key="1">
    <citation type="journal article" date="2019" name="Int. J. Syst. Evol. Microbiol.">
        <title>The Global Catalogue of Microorganisms (GCM) 10K type strain sequencing project: providing services to taxonomists for standard genome sequencing and annotation.</title>
        <authorList>
            <consortium name="The Broad Institute Genomics Platform"/>
            <consortium name="The Broad Institute Genome Sequencing Center for Infectious Disease"/>
            <person name="Wu L."/>
            <person name="Ma J."/>
        </authorList>
    </citation>
    <scope>NUCLEOTIDE SEQUENCE [LARGE SCALE GENOMIC DNA]</scope>
    <source>
        <strain evidence="3">JCM 17217</strain>
    </source>
</reference>
<dbReference type="Proteomes" id="UP001501556">
    <property type="component" value="Unassembled WGS sequence"/>
</dbReference>
<feature type="chain" id="PRO_5045551953" evidence="1">
    <location>
        <begin position="24"/>
        <end position="93"/>
    </location>
</feature>
<proteinExistence type="predicted"/>
<evidence type="ECO:0000313" key="2">
    <source>
        <dbReference type="EMBL" id="GAA3969833.1"/>
    </source>
</evidence>
<name>A0ABP7PR39_9BACT</name>
<gene>
    <name evidence="2" type="ORF">GCM10022407_14680</name>
</gene>
<feature type="signal peptide" evidence="1">
    <location>
        <begin position="1"/>
        <end position="23"/>
    </location>
</feature>
<dbReference type="EMBL" id="BAABDI010000007">
    <property type="protein sequence ID" value="GAA3969833.1"/>
    <property type="molecule type" value="Genomic_DNA"/>
</dbReference>